<protein>
    <submittedName>
        <fullName evidence="1">Uncharacterized protein</fullName>
    </submittedName>
</protein>
<comment type="caution">
    <text evidence="1">The sequence shown here is derived from an EMBL/GenBank/DDBJ whole genome shotgun (WGS) entry which is preliminary data.</text>
</comment>
<dbReference type="EMBL" id="CAKOFQ010006758">
    <property type="protein sequence ID" value="CAH1968906.1"/>
    <property type="molecule type" value="Genomic_DNA"/>
</dbReference>
<dbReference type="AlphaFoldDB" id="A0A9P0KE15"/>
<name>A0A9P0KE15_ACAOB</name>
<evidence type="ECO:0000313" key="2">
    <source>
        <dbReference type="Proteomes" id="UP001152888"/>
    </source>
</evidence>
<dbReference type="Proteomes" id="UP001152888">
    <property type="component" value="Unassembled WGS sequence"/>
</dbReference>
<accession>A0A9P0KE15</accession>
<keyword evidence="2" id="KW-1185">Reference proteome</keyword>
<proteinExistence type="predicted"/>
<gene>
    <name evidence="1" type="ORF">ACAOBT_LOCUS8130</name>
</gene>
<dbReference type="OrthoDB" id="6155811at2759"/>
<organism evidence="1 2">
    <name type="scientific">Acanthoscelides obtectus</name>
    <name type="common">Bean weevil</name>
    <name type="synonym">Bruchus obtectus</name>
    <dbReference type="NCBI Taxonomy" id="200917"/>
    <lineage>
        <taxon>Eukaryota</taxon>
        <taxon>Metazoa</taxon>
        <taxon>Ecdysozoa</taxon>
        <taxon>Arthropoda</taxon>
        <taxon>Hexapoda</taxon>
        <taxon>Insecta</taxon>
        <taxon>Pterygota</taxon>
        <taxon>Neoptera</taxon>
        <taxon>Endopterygota</taxon>
        <taxon>Coleoptera</taxon>
        <taxon>Polyphaga</taxon>
        <taxon>Cucujiformia</taxon>
        <taxon>Chrysomeloidea</taxon>
        <taxon>Chrysomelidae</taxon>
        <taxon>Bruchinae</taxon>
        <taxon>Bruchini</taxon>
        <taxon>Acanthoscelides</taxon>
    </lineage>
</organism>
<sequence>MNRLVTVACWWRIDGTNEPRIAERLDFSSPDTNNLSSDG</sequence>
<reference evidence="1" key="1">
    <citation type="submission" date="2022-03" db="EMBL/GenBank/DDBJ databases">
        <authorList>
            <person name="Sayadi A."/>
        </authorList>
    </citation>
    <scope>NUCLEOTIDE SEQUENCE</scope>
</reference>
<evidence type="ECO:0000313" key="1">
    <source>
        <dbReference type="EMBL" id="CAH1968906.1"/>
    </source>
</evidence>